<keyword evidence="1" id="KW-1133">Transmembrane helix</keyword>
<proteinExistence type="predicted"/>
<gene>
    <name evidence="2" type="ordered locus">Weevi_0862</name>
</gene>
<evidence type="ECO:0000313" key="2">
    <source>
        <dbReference type="EMBL" id="ADX67575.1"/>
    </source>
</evidence>
<dbReference type="KEGG" id="wvi:Weevi_0862"/>
<dbReference type="AlphaFoldDB" id="F0P176"/>
<feature type="transmembrane region" description="Helical" evidence="1">
    <location>
        <begin position="47"/>
        <end position="67"/>
    </location>
</feature>
<evidence type="ECO:0000313" key="3">
    <source>
        <dbReference type="Proteomes" id="UP000008641"/>
    </source>
</evidence>
<organism evidence="2 3">
    <name type="scientific">Weeksella virosa (strain ATCC 43766 / DSM 16922 / JCM 21250 / CCUG 30538 / CDC 9751 / IAM 14551 / NBRC 16016 / NCTC 11634 / CL345/78)</name>
    <dbReference type="NCBI Taxonomy" id="865938"/>
    <lineage>
        <taxon>Bacteria</taxon>
        <taxon>Pseudomonadati</taxon>
        <taxon>Bacteroidota</taxon>
        <taxon>Flavobacteriia</taxon>
        <taxon>Flavobacteriales</taxon>
        <taxon>Weeksellaceae</taxon>
        <taxon>Weeksella</taxon>
    </lineage>
</organism>
<dbReference type="Proteomes" id="UP000008641">
    <property type="component" value="Chromosome"/>
</dbReference>
<dbReference type="STRING" id="865938.Weevi_0862"/>
<sequence length="148" mass="17993">MEYISRKYNYLYFILMILISLSFIGVVLIIILVNIHEIILEKRISSIVFTLCYISIFMFLIRFSYIMNTIIYESETDKIIIKKLFFKKYFKLNEIQKVDRFILPYLNYIKIGGKSYFFISRTVDPFGQHFNFDFEKDLKEIRNLLKKK</sequence>
<evidence type="ECO:0000256" key="1">
    <source>
        <dbReference type="SAM" id="Phobius"/>
    </source>
</evidence>
<keyword evidence="1" id="KW-0812">Transmembrane</keyword>
<protein>
    <submittedName>
        <fullName evidence="2">Uncharacterized protein</fullName>
    </submittedName>
</protein>
<feature type="transmembrane region" description="Helical" evidence="1">
    <location>
        <begin position="12"/>
        <end position="35"/>
    </location>
</feature>
<reference evidence="2 3" key="1">
    <citation type="journal article" date="2011" name="Stand. Genomic Sci.">
        <title>Complete genome sequence of Weeksella virosa type strain (9751).</title>
        <authorList>
            <person name="Lang E."/>
            <person name="Teshima H."/>
            <person name="Lucas S."/>
            <person name="Lapidus A."/>
            <person name="Hammon N."/>
            <person name="Deshpande S."/>
            <person name="Nolan M."/>
            <person name="Cheng J.F."/>
            <person name="Pitluck S."/>
            <person name="Liolios K."/>
            <person name="Pagani I."/>
            <person name="Mikhailova N."/>
            <person name="Ivanova N."/>
            <person name="Mavromatis K."/>
            <person name="Pati A."/>
            <person name="Tapia R."/>
            <person name="Han C."/>
            <person name="Goodwin L."/>
            <person name="Chen A."/>
            <person name="Palaniappan K."/>
            <person name="Land M."/>
            <person name="Hauser L."/>
            <person name="Chang Y.J."/>
            <person name="Jeffries C.D."/>
            <person name="Brambilla E.M."/>
            <person name="Kopitz M."/>
            <person name="Rohde M."/>
            <person name="Goker M."/>
            <person name="Tindall B.J."/>
            <person name="Detter J.C."/>
            <person name="Woyke T."/>
            <person name="Bristow J."/>
            <person name="Eisen J.A."/>
            <person name="Markowitz V."/>
            <person name="Hugenholtz P."/>
            <person name="Klenk H.P."/>
            <person name="Kyrpides N.C."/>
        </authorList>
    </citation>
    <scope>NUCLEOTIDE SEQUENCE [LARGE SCALE GENOMIC DNA]</scope>
    <source>
        <strain evidence="3">ATCC 43766 / DSM 16922 / JCM 21250 / NBRC 16016 / NCTC 11634 / CL345/78</strain>
    </source>
</reference>
<dbReference type="EMBL" id="CP002455">
    <property type="protein sequence ID" value="ADX67575.1"/>
    <property type="molecule type" value="Genomic_DNA"/>
</dbReference>
<keyword evidence="3" id="KW-1185">Reference proteome</keyword>
<accession>F0P176</accession>
<keyword evidence="1" id="KW-0472">Membrane</keyword>
<dbReference type="HOGENOM" id="CLU_1758090_0_0_10"/>
<name>F0P176_WEEVC</name>
<reference evidence="3" key="2">
    <citation type="journal article" date="2011" name="Stand. Genomic Sci.">
        <title>Complete genome sequence of Weeksella virosa type strain (9751T).</title>
        <authorList>
            <person name="Lang E."/>
            <person name="Teshima H."/>
            <person name="Lucas S."/>
            <person name="Lapidus A."/>
            <person name="Hammon N."/>
            <person name="Deshpande S."/>
            <person name="Nolan M."/>
            <person name="Cheng J."/>
            <person name="Pitluck S."/>
            <person name="Liolios K."/>
            <person name="Pagani I."/>
            <person name="Mikhailova N."/>
            <person name="Ivanova N."/>
            <person name="Mavromatis K."/>
            <person name="Pati A."/>
            <person name="Tapia R."/>
            <person name="Han C."/>
            <person name="Goodwin L."/>
            <person name="Chen A."/>
            <person name="Palaniappan K."/>
            <person name="Land M."/>
            <person name="Hauser L."/>
            <person name="Chang Y."/>
            <person name="Jeffries C."/>
            <person name="Brambilla E."/>
            <person name="Kopitz M."/>
            <person name="Rohde M."/>
            <person name="Goker M."/>
            <person name="Tindall B."/>
            <person name="Detter J."/>
            <person name="Woyke T."/>
            <person name="Bristow J."/>
            <person name="Eisen J."/>
            <person name="Markowitz V."/>
            <person name="Hugenholtz P."/>
            <person name="Klenk H."/>
            <person name="Kyrpides N."/>
        </authorList>
    </citation>
    <scope>NUCLEOTIDE SEQUENCE [LARGE SCALE GENOMIC DNA]</scope>
    <source>
        <strain evidence="3">ATCC 43766 / DSM 16922 / JCM 21250 / NBRC 16016 / NCTC 11634 / CL345/78</strain>
    </source>
</reference>